<dbReference type="Proteomes" id="UP000012118">
    <property type="component" value="Unassembled WGS sequence"/>
</dbReference>
<organism evidence="1 2">
    <name type="scientific">Leptospira weilii str. UI 13098</name>
    <dbReference type="NCBI Taxonomy" id="1088542"/>
    <lineage>
        <taxon>Bacteria</taxon>
        <taxon>Pseudomonadati</taxon>
        <taxon>Spirochaetota</taxon>
        <taxon>Spirochaetia</taxon>
        <taxon>Leptospirales</taxon>
        <taxon>Leptospiraceae</taxon>
        <taxon>Leptospira</taxon>
    </lineage>
</organism>
<reference evidence="1 2" key="1">
    <citation type="submission" date="2013-01" db="EMBL/GenBank/DDBJ databases">
        <authorList>
            <person name="Harkins D.M."/>
            <person name="Durkin A.S."/>
            <person name="Brinkac L.M."/>
            <person name="Haft D.H."/>
            <person name="Selengut J.D."/>
            <person name="Sanka R."/>
            <person name="DePew J."/>
            <person name="Purushe J."/>
            <person name="Chanthongthip A."/>
            <person name="Lattana O."/>
            <person name="Phetsouvanh R."/>
            <person name="Newton P.N."/>
            <person name="Vinetz J.M."/>
            <person name="Sutton G.G."/>
            <person name="Nierman W.C."/>
            <person name="Fouts D.E."/>
        </authorList>
    </citation>
    <scope>NUCLEOTIDE SEQUENCE [LARGE SCALE GENOMIC DNA]</scope>
    <source>
        <strain evidence="1 2">UI 13098</strain>
    </source>
</reference>
<dbReference type="RefSeq" id="WP_004502851.1">
    <property type="nucleotide sequence ID" value="NZ_AHNU02000034.1"/>
</dbReference>
<comment type="caution">
    <text evidence="1">The sequence shown here is derived from an EMBL/GenBank/DDBJ whole genome shotgun (WGS) entry which is preliminary data.</text>
</comment>
<name>M6QRC5_9LEPT</name>
<accession>M6QRC5</accession>
<dbReference type="AlphaFoldDB" id="M6QRC5"/>
<evidence type="ECO:0000313" key="1">
    <source>
        <dbReference type="EMBL" id="EMN91377.1"/>
    </source>
</evidence>
<keyword evidence="2" id="KW-1185">Reference proteome</keyword>
<protein>
    <submittedName>
        <fullName evidence="1">Uncharacterized protein</fullName>
    </submittedName>
</protein>
<evidence type="ECO:0000313" key="2">
    <source>
        <dbReference type="Proteomes" id="UP000012118"/>
    </source>
</evidence>
<proteinExistence type="predicted"/>
<sequence length="221" mass="25812">MPDRFSFEFDSYVWNNLRSLIKRQGTSSLWYRGLKSILSILEERASRLNWLYRQFWLETSDTLGLSLWGVRYGMDKRPGESDDSYRNRLLLAKLFKMAEPTVATKRQILQYATGLSSDQISYLKIYSSEEGKNGFFMGGPTSLRMISRKYILHRYRFLFPKLPDSFDRNGLRNAMDNVNVGGNVPELWEDQGTFDPFVMGGTLTGKFHTRRAERVCEYSIF</sequence>
<gene>
    <name evidence="1" type="ORF">LEP1GSC108_3250</name>
</gene>
<dbReference type="EMBL" id="AHNU02000034">
    <property type="protein sequence ID" value="EMN91377.1"/>
    <property type="molecule type" value="Genomic_DNA"/>
</dbReference>